<accession>A0ABU2ZLH7</accession>
<dbReference type="InterPro" id="IPR009097">
    <property type="entry name" value="Cyclic_Pdiesterase"/>
</dbReference>
<dbReference type="EMBL" id="JAVRHS010000020">
    <property type="protein sequence ID" value="MDT0577159.1"/>
    <property type="molecule type" value="Genomic_DNA"/>
</dbReference>
<dbReference type="Pfam" id="PF13563">
    <property type="entry name" value="2_5_RNA_ligase2"/>
    <property type="match status" value="1"/>
</dbReference>
<keyword evidence="2" id="KW-1185">Reference proteome</keyword>
<dbReference type="GO" id="GO:0016874">
    <property type="term" value="F:ligase activity"/>
    <property type="evidence" value="ECO:0007669"/>
    <property type="project" value="UniProtKB-KW"/>
</dbReference>
<reference evidence="1 2" key="1">
    <citation type="submission" date="2023-09" db="EMBL/GenBank/DDBJ databases">
        <authorList>
            <person name="Rey-Velasco X."/>
        </authorList>
    </citation>
    <scope>NUCLEOTIDE SEQUENCE [LARGE SCALE GENOMIC DNA]</scope>
    <source>
        <strain evidence="1 2">F390</strain>
    </source>
</reference>
<comment type="caution">
    <text evidence="1">The sequence shown here is derived from an EMBL/GenBank/DDBJ whole genome shotgun (WGS) entry which is preliminary data.</text>
</comment>
<evidence type="ECO:0000313" key="2">
    <source>
        <dbReference type="Proteomes" id="UP001259803"/>
    </source>
</evidence>
<gene>
    <name evidence="1" type="ORF">RM533_13400</name>
</gene>
<dbReference type="Proteomes" id="UP001259803">
    <property type="component" value="Unassembled WGS sequence"/>
</dbReference>
<dbReference type="RefSeq" id="WP_311341734.1">
    <property type="nucleotide sequence ID" value="NZ_JAVRHS010000020.1"/>
</dbReference>
<sequence length="162" mass="18152">MTATLPPEIFAWLNRLRQMYFPPDRNHIDAHVTLFHAIPPSGEDELRHLLADLAAGSGPLAAELASVISLGRGTAFGIVSPQLLDLRALIADRFAGMLTAQDMHRPRLHVTVQNKVTPEAARALKQELEHDFIARPFVFAGLEAHYYLGGPWRLAGQWRFRR</sequence>
<evidence type="ECO:0000313" key="1">
    <source>
        <dbReference type="EMBL" id="MDT0577159.1"/>
    </source>
</evidence>
<organism evidence="1 2">
    <name type="scientific">Croceicoccus esteveae</name>
    <dbReference type="NCBI Taxonomy" id="3075597"/>
    <lineage>
        <taxon>Bacteria</taxon>
        <taxon>Pseudomonadati</taxon>
        <taxon>Pseudomonadota</taxon>
        <taxon>Alphaproteobacteria</taxon>
        <taxon>Sphingomonadales</taxon>
        <taxon>Erythrobacteraceae</taxon>
        <taxon>Croceicoccus</taxon>
    </lineage>
</organism>
<dbReference type="Gene3D" id="3.90.1140.10">
    <property type="entry name" value="Cyclic phosphodiesterase"/>
    <property type="match status" value="1"/>
</dbReference>
<protein>
    <submittedName>
        <fullName evidence="1">2'-5' RNA ligase family protein</fullName>
    </submittedName>
</protein>
<proteinExistence type="predicted"/>
<dbReference type="SUPFAM" id="SSF55144">
    <property type="entry name" value="LigT-like"/>
    <property type="match status" value="1"/>
</dbReference>
<name>A0ABU2ZLH7_9SPHN</name>
<keyword evidence="1" id="KW-0436">Ligase</keyword>